<dbReference type="SMART" id="SM00825">
    <property type="entry name" value="PKS_KS"/>
    <property type="match status" value="1"/>
</dbReference>
<evidence type="ECO:0000313" key="7">
    <source>
        <dbReference type="Proteomes" id="UP000077763"/>
    </source>
</evidence>
<dbReference type="InterPro" id="IPR016039">
    <property type="entry name" value="Thiolase-like"/>
</dbReference>
<dbReference type="SUPFAM" id="SSF53901">
    <property type="entry name" value="Thiolase-like"/>
    <property type="match status" value="2"/>
</dbReference>
<dbReference type="InterPro" id="IPR018201">
    <property type="entry name" value="Ketoacyl_synth_AS"/>
</dbReference>
<dbReference type="InterPro" id="IPR014030">
    <property type="entry name" value="Ketoacyl_synth_N"/>
</dbReference>
<name>A0A177LVC2_METMH</name>
<protein>
    <submittedName>
        <fullName evidence="6">Beta-ketoacyl-[acyl-carrier-protein] synthase II</fullName>
    </submittedName>
</protein>
<dbReference type="GO" id="GO:0004315">
    <property type="term" value="F:3-oxoacyl-[acyl-carrier-protein] synthase activity"/>
    <property type="evidence" value="ECO:0007669"/>
    <property type="project" value="InterPro"/>
</dbReference>
<evidence type="ECO:0000256" key="2">
    <source>
        <dbReference type="ARBA" id="ARBA00008467"/>
    </source>
</evidence>
<dbReference type="Gene3D" id="3.40.47.10">
    <property type="match status" value="1"/>
</dbReference>
<dbReference type="Pfam" id="PF00109">
    <property type="entry name" value="ketoacyl-synt"/>
    <property type="match status" value="1"/>
</dbReference>
<dbReference type="GO" id="GO:0005829">
    <property type="term" value="C:cytosol"/>
    <property type="evidence" value="ECO:0007669"/>
    <property type="project" value="TreeGrafter"/>
</dbReference>
<dbReference type="Pfam" id="PF02801">
    <property type="entry name" value="Ketoacyl-synt_C"/>
    <property type="match status" value="1"/>
</dbReference>
<dbReference type="EMBL" id="LUUH01000100">
    <property type="protein sequence ID" value="OAH97436.1"/>
    <property type="molecule type" value="Genomic_DNA"/>
</dbReference>
<dbReference type="PANTHER" id="PTHR11712:SF320">
    <property type="entry name" value="BETA-KETOACYL SYNTHASE"/>
    <property type="match status" value="1"/>
</dbReference>
<dbReference type="PROSITE" id="PS52004">
    <property type="entry name" value="KS3_2"/>
    <property type="match status" value="1"/>
</dbReference>
<dbReference type="GO" id="GO:0006633">
    <property type="term" value="P:fatty acid biosynthetic process"/>
    <property type="evidence" value="ECO:0007669"/>
    <property type="project" value="UniProtKB-UniPathway"/>
</dbReference>
<dbReference type="CDD" id="cd00834">
    <property type="entry name" value="KAS_I_II"/>
    <property type="match status" value="1"/>
</dbReference>
<organism evidence="6 7">
    <name type="scientific">Methylomonas methanica</name>
    <dbReference type="NCBI Taxonomy" id="421"/>
    <lineage>
        <taxon>Bacteria</taxon>
        <taxon>Pseudomonadati</taxon>
        <taxon>Pseudomonadota</taxon>
        <taxon>Gammaproteobacteria</taxon>
        <taxon>Methylococcales</taxon>
        <taxon>Methylococcaceae</taxon>
        <taxon>Methylomonas</taxon>
    </lineage>
</organism>
<dbReference type="PROSITE" id="PS00606">
    <property type="entry name" value="KS3_1"/>
    <property type="match status" value="1"/>
</dbReference>
<accession>A0A177LVC2</accession>
<dbReference type="AlphaFoldDB" id="A0A177LVC2"/>
<dbReference type="InterPro" id="IPR020841">
    <property type="entry name" value="PKS_Beta-ketoAc_synthase_dom"/>
</dbReference>
<dbReference type="UniPathway" id="UPA00094"/>
<reference evidence="6 7" key="1">
    <citation type="submission" date="2016-03" db="EMBL/GenBank/DDBJ databases">
        <authorList>
            <person name="Ploux O."/>
        </authorList>
    </citation>
    <scope>NUCLEOTIDE SEQUENCE [LARGE SCALE GENOMIC DNA]</scope>
    <source>
        <strain evidence="6 7">R-45371</strain>
    </source>
</reference>
<dbReference type="InterPro" id="IPR014031">
    <property type="entry name" value="Ketoacyl_synth_C"/>
</dbReference>
<feature type="domain" description="Ketosynthase family 3 (KS3)" evidence="5">
    <location>
        <begin position="7"/>
        <end position="399"/>
    </location>
</feature>
<proteinExistence type="inferred from homology"/>
<evidence type="ECO:0000256" key="3">
    <source>
        <dbReference type="ARBA" id="ARBA00022679"/>
    </source>
</evidence>
<comment type="pathway">
    <text evidence="1">Lipid metabolism; fatty acid biosynthesis.</text>
</comment>
<dbReference type="PANTHER" id="PTHR11712">
    <property type="entry name" value="POLYKETIDE SYNTHASE-RELATED"/>
    <property type="match status" value="1"/>
</dbReference>
<sequence>MTLSPLISPVAVTAYQCVSAAGDDVEALYASLIANRSCLKPLTLFAIPFDTLVGEVTSLLPAIRSSLQAYDCRNARLALKALDQGGFRASVERAIESYGPARVGLILGTSTSGIYDSENAYARLHQDGVMPDDFYFTKVQTAQATAEFLRLELGLQGPCYAISTACSSSAKALAAAQRLLNSDCCDAVLVAGVDSLCRLTLRGFNSLQLISAEACRPMDAGRQGINIGEGAALILLEKPGAENVDRPRLLAVGESSDAHHMSAPHPDGIGAATAMAHALRLAGRDVSEVDYINLHATASTLNDLSEARAVSSLFVNPPPCSGVKGLFGHTLGAAGAVETVVSLLALERGFLPGTCGLREPDPECRFPVVAAPNLKVSPRLILSNAFGFGGNNASVLLEAA</sequence>
<evidence type="ECO:0000256" key="1">
    <source>
        <dbReference type="ARBA" id="ARBA00005194"/>
    </source>
</evidence>
<dbReference type="Proteomes" id="UP000077763">
    <property type="component" value="Unassembled WGS sequence"/>
</dbReference>
<dbReference type="RefSeq" id="WP_082880225.1">
    <property type="nucleotide sequence ID" value="NZ_LUUH01000100.1"/>
</dbReference>
<gene>
    <name evidence="6" type="ORF">A1353_22855</name>
</gene>
<keyword evidence="3 4" id="KW-0808">Transferase</keyword>
<evidence type="ECO:0000259" key="5">
    <source>
        <dbReference type="PROSITE" id="PS52004"/>
    </source>
</evidence>
<comment type="caution">
    <text evidence="6">The sequence shown here is derived from an EMBL/GenBank/DDBJ whole genome shotgun (WGS) entry which is preliminary data.</text>
</comment>
<evidence type="ECO:0000313" key="6">
    <source>
        <dbReference type="EMBL" id="OAH97436.1"/>
    </source>
</evidence>
<comment type="similarity">
    <text evidence="2 4">Belongs to the thiolase-like superfamily. Beta-ketoacyl-ACP synthases family.</text>
</comment>
<evidence type="ECO:0000256" key="4">
    <source>
        <dbReference type="RuleBase" id="RU003694"/>
    </source>
</evidence>
<dbReference type="InterPro" id="IPR000794">
    <property type="entry name" value="Beta-ketoacyl_synthase"/>
</dbReference>
<dbReference type="NCBIfam" id="NF006618">
    <property type="entry name" value="PRK09185.1"/>
    <property type="match status" value="1"/>
</dbReference>